<sequence length="228" mass="24069">MHEFALGGVLGAVAGGDVRDFVGHNAGEFRLFLGAENQAAIDVEKAARESESVDFVGVDDLDGKGHAGIGVADEILADAIDVFGDDGVVNELGGTLDFLGKPLPQGDFALEGVEVHALADVAVANGFDVFLGILGLDSVLLLDGLGGRRLLCLRLRGRLLLGGILRGIFRRILALRKGEGRSGCQGTYQDQLEGLPQNRLHIVYLRLPTSIHLETAGQAPTVLHSLRC</sequence>
<protein>
    <submittedName>
        <fullName evidence="1">Uncharacterized protein</fullName>
    </submittedName>
</protein>
<dbReference type="AlphaFoldDB" id="A0A8A1V3K6"/>
<proteinExistence type="predicted"/>
<organism evidence="1">
    <name type="scientific">uncultured organism</name>
    <dbReference type="NCBI Taxonomy" id="155900"/>
    <lineage>
        <taxon>unclassified sequences</taxon>
        <taxon>environmental samples</taxon>
    </lineage>
</organism>
<dbReference type="EMBL" id="MW601944">
    <property type="protein sequence ID" value="QST87845.1"/>
    <property type="molecule type" value="Genomic_DNA"/>
</dbReference>
<name>A0A8A1V3K6_9ZZZZ</name>
<evidence type="ECO:0000313" key="1">
    <source>
        <dbReference type="EMBL" id="QST87845.1"/>
    </source>
</evidence>
<accession>A0A8A1V3K6</accession>
<reference evidence="1" key="1">
    <citation type="journal article" name="Antibiotics">
        <title>Novel Soil-Derived Beta-Lactam, Chloramphenicol, Fosfomycin and Trimethoprim Resistance Genes Revealed by Functional Metagenomics.</title>
        <authorList>
            <person name="Willms I.M."/>
            <person name="Grote M."/>
            <person name="Kocatuerk M."/>
            <person name="Singhoff L."/>
            <person name="Kraft A.A."/>
            <person name="Bolz S.H."/>
            <person name="Nacke H."/>
        </authorList>
    </citation>
    <scope>NUCLEOTIDE SEQUENCE</scope>
</reference>